<organism evidence="2 3">
    <name type="scientific">Mycobacterium attenuatum</name>
    <dbReference type="NCBI Taxonomy" id="2341086"/>
    <lineage>
        <taxon>Bacteria</taxon>
        <taxon>Bacillati</taxon>
        <taxon>Actinomycetota</taxon>
        <taxon>Actinomycetes</taxon>
        <taxon>Mycobacteriales</taxon>
        <taxon>Mycobacteriaceae</taxon>
        <taxon>Mycobacterium</taxon>
    </lineage>
</organism>
<keyword evidence="1" id="KW-0472">Membrane</keyword>
<dbReference type="EMBL" id="UPHP01000143">
    <property type="protein sequence ID" value="VBA43952.1"/>
    <property type="molecule type" value="Genomic_DNA"/>
</dbReference>
<evidence type="ECO:0000313" key="3">
    <source>
        <dbReference type="Proteomes" id="UP000273307"/>
    </source>
</evidence>
<dbReference type="AlphaFoldDB" id="A0A498QHE5"/>
<keyword evidence="3" id="KW-1185">Reference proteome</keyword>
<name>A0A498QHE5_9MYCO</name>
<keyword evidence="1" id="KW-1133">Transmembrane helix</keyword>
<sequence length="95" mass="10379">MMNRMSDHEYNVAKAAAYRLLLAQLNQDTEAVDVIGRELEPDILERPDRLRAVLAVLLGVATAVMSNHFGGPAAAMKVLEPKLAEALDALHDDQV</sequence>
<evidence type="ECO:0000256" key="1">
    <source>
        <dbReference type="SAM" id="Phobius"/>
    </source>
</evidence>
<feature type="transmembrane region" description="Helical" evidence="1">
    <location>
        <begin position="52"/>
        <end position="70"/>
    </location>
</feature>
<gene>
    <name evidence="2" type="ORF">LAUMK136_05358</name>
</gene>
<keyword evidence="1" id="KW-0812">Transmembrane</keyword>
<evidence type="ECO:0000313" key="2">
    <source>
        <dbReference type="EMBL" id="VBA43952.1"/>
    </source>
</evidence>
<dbReference type="Proteomes" id="UP000273307">
    <property type="component" value="Unassembled WGS sequence"/>
</dbReference>
<reference evidence="2 3" key="1">
    <citation type="submission" date="2018-09" db="EMBL/GenBank/DDBJ databases">
        <authorList>
            <person name="Tagini F."/>
        </authorList>
    </citation>
    <scope>NUCLEOTIDE SEQUENCE [LARGE SCALE GENOMIC DNA]</scope>
    <source>
        <strain evidence="2 3">MK136</strain>
    </source>
</reference>
<proteinExistence type="predicted"/>
<accession>A0A498QHE5</accession>
<protein>
    <submittedName>
        <fullName evidence="2">Uncharacterized protein</fullName>
    </submittedName>
</protein>